<keyword evidence="1" id="KW-1133">Transmembrane helix</keyword>
<feature type="transmembrane region" description="Helical" evidence="1">
    <location>
        <begin position="55"/>
        <end position="72"/>
    </location>
</feature>
<dbReference type="AlphaFoldDB" id="A0AAW1RIU2"/>
<proteinExistence type="predicted"/>
<keyword evidence="1" id="KW-0472">Membrane</keyword>
<evidence type="ECO:0000313" key="3">
    <source>
        <dbReference type="Proteomes" id="UP001445335"/>
    </source>
</evidence>
<dbReference type="Proteomes" id="UP001445335">
    <property type="component" value="Unassembled WGS sequence"/>
</dbReference>
<name>A0AAW1RIU2_9CHLO</name>
<protein>
    <submittedName>
        <fullName evidence="2">Uncharacterized protein</fullName>
    </submittedName>
</protein>
<sequence>MDGPDVTLFSVSNLGAMSTVLESGGVTRADELAMREAIGTFRAGGRDFAPAVDPLAIAGSCVLLLVLLGIAFERVLGLDQLVAQALRQWREGQRERERRAVMDARVRLEDEYNKPD</sequence>
<reference evidence="2 3" key="1">
    <citation type="journal article" date="2024" name="Nat. Commun.">
        <title>Phylogenomics reveals the evolutionary origins of lichenization in chlorophyte algae.</title>
        <authorList>
            <person name="Puginier C."/>
            <person name="Libourel C."/>
            <person name="Otte J."/>
            <person name="Skaloud P."/>
            <person name="Haon M."/>
            <person name="Grisel S."/>
            <person name="Petersen M."/>
            <person name="Berrin J.G."/>
            <person name="Delaux P.M."/>
            <person name="Dal Grande F."/>
            <person name="Keller J."/>
        </authorList>
    </citation>
    <scope>NUCLEOTIDE SEQUENCE [LARGE SCALE GENOMIC DNA]</scope>
    <source>
        <strain evidence="2 3">SAG 245.80</strain>
    </source>
</reference>
<keyword evidence="3" id="KW-1185">Reference proteome</keyword>
<evidence type="ECO:0000313" key="2">
    <source>
        <dbReference type="EMBL" id="KAK9833549.1"/>
    </source>
</evidence>
<gene>
    <name evidence="2" type="ORF">WJX81_004729</name>
</gene>
<accession>A0AAW1RIU2</accession>
<organism evidence="2 3">
    <name type="scientific">Elliptochloris bilobata</name>
    <dbReference type="NCBI Taxonomy" id="381761"/>
    <lineage>
        <taxon>Eukaryota</taxon>
        <taxon>Viridiplantae</taxon>
        <taxon>Chlorophyta</taxon>
        <taxon>core chlorophytes</taxon>
        <taxon>Trebouxiophyceae</taxon>
        <taxon>Trebouxiophyceae incertae sedis</taxon>
        <taxon>Elliptochloris clade</taxon>
        <taxon>Elliptochloris</taxon>
    </lineage>
</organism>
<comment type="caution">
    <text evidence="2">The sequence shown here is derived from an EMBL/GenBank/DDBJ whole genome shotgun (WGS) entry which is preliminary data.</text>
</comment>
<dbReference type="EMBL" id="JALJOU010000035">
    <property type="protein sequence ID" value="KAK9833549.1"/>
    <property type="molecule type" value="Genomic_DNA"/>
</dbReference>
<evidence type="ECO:0000256" key="1">
    <source>
        <dbReference type="SAM" id="Phobius"/>
    </source>
</evidence>
<keyword evidence="1" id="KW-0812">Transmembrane</keyword>